<dbReference type="InterPro" id="IPR036890">
    <property type="entry name" value="HATPase_C_sf"/>
</dbReference>
<name>A0AAV3X918_9CYAN</name>
<dbReference type="SUPFAM" id="SSF47384">
    <property type="entry name" value="Homodimeric domain of signal transducing histidine kinase"/>
    <property type="match status" value="1"/>
</dbReference>
<evidence type="ECO:0000313" key="8">
    <source>
        <dbReference type="EMBL" id="GET38330.1"/>
    </source>
</evidence>
<dbReference type="Gene3D" id="3.30.450.40">
    <property type="match status" value="1"/>
</dbReference>
<dbReference type="InterPro" id="IPR029016">
    <property type="entry name" value="GAF-like_dom_sf"/>
</dbReference>
<dbReference type="SUPFAM" id="SSF55781">
    <property type="entry name" value="GAF domain-like"/>
    <property type="match status" value="1"/>
</dbReference>
<keyword evidence="3" id="KW-0597">Phosphoprotein</keyword>
<dbReference type="GO" id="GO:0005524">
    <property type="term" value="F:ATP binding"/>
    <property type="evidence" value="ECO:0007669"/>
    <property type="project" value="InterPro"/>
</dbReference>
<dbReference type="EC" id="2.7.13.3" evidence="2"/>
<evidence type="ECO:0000256" key="5">
    <source>
        <dbReference type="ARBA" id="ARBA00023012"/>
    </source>
</evidence>
<proteinExistence type="predicted"/>
<dbReference type="EMBL" id="BLAY01000043">
    <property type="protein sequence ID" value="GET38330.1"/>
    <property type="molecule type" value="Genomic_DNA"/>
</dbReference>
<evidence type="ECO:0000259" key="7">
    <source>
        <dbReference type="PROSITE" id="PS50109"/>
    </source>
</evidence>
<keyword evidence="5" id="KW-0902">Two-component regulatory system</keyword>
<dbReference type="SMART" id="SM00220">
    <property type="entry name" value="S_TKc"/>
    <property type="match status" value="1"/>
</dbReference>
<dbReference type="SMART" id="SM00387">
    <property type="entry name" value="HATPase_c"/>
    <property type="match status" value="1"/>
</dbReference>
<dbReference type="GO" id="GO:0000155">
    <property type="term" value="F:phosphorelay sensor kinase activity"/>
    <property type="evidence" value="ECO:0007669"/>
    <property type="project" value="InterPro"/>
</dbReference>
<dbReference type="SUPFAM" id="SSF55874">
    <property type="entry name" value="ATPase domain of HSP90 chaperone/DNA topoisomerase II/histidine kinase"/>
    <property type="match status" value="1"/>
</dbReference>
<organism evidence="8 9">
    <name type="scientific">Microseira wollei NIES-4236</name>
    <dbReference type="NCBI Taxonomy" id="2530354"/>
    <lineage>
        <taxon>Bacteria</taxon>
        <taxon>Bacillati</taxon>
        <taxon>Cyanobacteriota</taxon>
        <taxon>Cyanophyceae</taxon>
        <taxon>Oscillatoriophycideae</taxon>
        <taxon>Aerosakkonematales</taxon>
        <taxon>Aerosakkonemataceae</taxon>
        <taxon>Microseira</taxon>
    </lineage>
</organism>
<reference evidence="8" key="1">
    <citation type="submission" date="2019-10" db="EMBL/GenBank/DDBJ databases">
        <title>Draft genome sequece of Microseira wollei NIES-4236.</title>
        <authorList>
            <person name="Yamaguchi H."/>
            <person name="Suzuki S."/>
            <person name="Kawachi M."/>
        </authorList>
    </citation>
    <scope>NUCLEOTIDE SEQUENCE</scope>
    <source>
        <strain evidence="8">NIES-4236</strain>
    </source>
</reference>
<evidence type="ECO:0000259" key="6">
    <source>
        <dbReference type="PROSITE" id="PS50011"/>
    </source>
</evidence>
<keyword evidence="4 8" id="KW-0808">Transferase</keyword>
<keyword evidence="4 8" id="KW-0418">Kinase</keyword>
<dbReference type="InterPro" id="IPR000719">
    <property type="entry name" value="Prot_kinase_dom"/>
</dbReference>
<gene>
    <name evidence="8" type="ORF">MiSe_30860</name>
</gene>
<dbReference type="InterPro" id="IPR004358">
    <property type="entry name" value="Sig_transdc_His_kin-like_C"/>
</dbReference>
<dbReference type="InterPro" id="IPR036097">
    <property type="entry name" value="HisK_dim/P_sf"/>
</dbReference>
<dbReference type="Gene3D" id="3.40.50.300">
    <property type="entry name" value="P-loop containing nucleotide triphosphate hydrolases"/>
    <property type="match status" value="1"/>
</dbReference>
<sequence>MSRNFPIFPNYRITEQIYDGSRTLVYRGISESDQRSVVIKLLKSEYPTFNELVQFRNQYTITKNLDLAGIVKPIALENYGNSFALVMEDMGGISLSEYLGNRAMSLDEFLPHAIAIAEILAGLYYNRVIHKDIKPQNIIINPKTKEIKLIDFSIASLLPRENQEIANPNVLEGSLAYISPEQTGRMNRGIDYRTDFYSLGVTFYQLLTGQLPFQSIDPMELVHCHIARRPTLPMELVPAMPQAVSDIVMKLMAKTAELRYQSALGLRCDLEKCWQQWQEKGSINQFSLGARDVCDRFVIPEKLYGRETEVKTLLDAFDRISEGHREIMLVAGFSGIGKTAVVNEVHKPIVRQRGYFIKGKFDQFKRDIPFSAWVQAFQNLMHQLLTENSTELQKWKAKILEALGDSGQVIIDVIPELEHLIGKQPKVPQLEGIAAQNRFNLLFQNFIRVLSTKEHPLVIFLDDLQWADSASLKLMQLLMSETNTGYLLLMGAYRDNEVFPAHPLMLTLDEIRKDSTTLNQITLAPLDQPSLNQLIADPLICPTARAIPLTELVFAKTKGNPFFATQFLKSLYEDELIKFNFNRSYWQCDIAQVKALALTDDVVEFMAIQLQKLPVNTQEVLKLAACIGNQFDLATLAIVHKKSQSETAADLWKALQEGLIIPTTEIYKFFQSDDRELSHITNDEESAQLPVYRFLHDRVQQAAYFLIPEDKKQSTHLEIGRLLLRKCGHGGAAPTAEEREDKIFDIVNQLNMGVELITAQIERDELAELNLIAGRKAKYSTAYGAAKKYLTVGLELLNIDCWHNHYHLTLGLYEEATEAMYLNGEFEQMEQLAETVLQNANTLLDQIKVYQVKIQALKAQNHLKQSLNLGLDILALLGIDLPKEPEPTEIPLAFEQTQLALQGKRIQDLIDLPDMIDPQKLAATQILLKLCPAAYMVTPVLLPLITFKQIQLALEYGNAPTHTHAYANYGLILCGVMGELESGYEFGELALNLLEKLDAKPFKAMTLFVKSCFIKHWKRHIKETLKPFLDSYSSGLETGDLEHAGYSAQRYCYHLYFSGATELSRVELEMQTYRDAINNINQDSILQLHQIYHQLVLNLLGMTENPCCLIGTACDEAKMLPLHIANNYRIACYYFYLNKLILCYLFGEYKQAVEHSVGAEQYLDAGVASILVPVFYTYDSLSKLAVYADVDISEQQQILKTITENQQKMQNWGNHAPMNYLHKFYLVEAERHRVLGEKVEAIEMYDRAIKGAKENEYIQDEALSNELAAKFYLTWGKEKIAQVYLIDAYYAYARWGAKAKVEDLEKRYPQLLAPILNQKTGLKTGETIAQMVTGTITSSSSGVSEILDLATVIKASQSLSGEIQLEGLLSSLMQVTIENAGAEKGSLILLEGDSFFVAAQCVSGRACNLHSTPVVDSEEIPITLINYVWRTQETLVINDATAENTFAADSYIIGHQPKSVLCMPIQKQGVAIALLYLENNLTVGAFTPARLEVLKVLASQAAISIENAQLYATLETKVEERTQELSQALSDLKATQDELIQSEKMAALGQLVAGVAHEINTPLGAIRSSVGYISEFLQENLSKLPSLFRELTPEREEQFLALLARSLSNTTTISGRERRQLRKALTGELEAQNINNADTLANLLLDLGICHNLEPLIPLLQQPDSDSFLKIVRSFARLQDSTRDITTASDRAAKVVFALKTYARYDQTGETVQANILDGLEAVLTLYHNQIKHGVELIRHYQELPPIDCYFDELNQVWTNLIHNALQAMDNKGTLTIAAIQQEGYIKISITDSGKGIPDEIKDKIFQPFFTTKPPGEGSGLGLDIVRKIVEKHQGNITFESVPGQTTFTVSLPVL</sequence>
<dbReference type="PROSITE" id="PS50109">
    <property type="entry name" value="HIS_KIN"/>
    <property type="match status" value="1"/>
</dbReference>
<dbReference type="SMART" id="SM00065">
    <property type="entry name" value="GAF"/>
    <property type="match status" value="1"/>
</dbReference>
<dbReference type="PROSITE" id="PS00108">
    <property type="entry name" value="PROTEIN_KINASE_ST"/>
    <property type="match status" value="1"/>
</dbReference>
<dbReference type="InterPro" id="IPR005467">
    <property type="entry name" value="His_kinase_dom"/>
</dbReference>
<dbReference type="InterPro" id="IPR003018">
    <property type="entry name" value="GAF"/>
</dbReference>
<dbReference type="CDD" id="cd14014">
    <property type="entry name" value="STKc_PknB_like"/>
    <property type="match status" value="1"/>
</dbReference>
<dbReference type="Gene3D" id="1.10.287.130">
    <property type="match status" value="1"/>
</dbReference>
<dbReference type="Pfam" id="PF13191">
    <property type="entry name" value="AAA_16"/>
    <property type="match status" value="1"/>
</dbReference>
<dbReference type="Gene3D" id="3.30.565.10">
    <property type="entry name" value="Histidine kinase-like ATPase, C-terminal domain"/>
    <property type="match status" value="1"/>
</dbReference>
<feature type="domain" description="Histidine kinase" evidence="7">
    <location>
        <begin position="1554"/>
        <end position="1855"/>
    </location>
</feature>
<dbReference type="InterPro" id="IPR011009">
    <property type="entry name" value="Kinase-like_dom_sf"/>
</dbReference>
<evidence type="ECO:0000256" key="4">
    <source>
        <dbReference type="ARBA" id="ARBA00022777"/>
    </source>
</evidence>
<dbReference type="PANTHER" id="PTHR43642:SF1">
    <property type="entry name" value="HYBRID SIGNAL TRANSDUCTION HISTIDINE KINASE G"/>
    <property type="match status" value="1"/>
</dbReference>
<dbReference type="Pfam" id="PF01590">
    <property type="entry name" value="GAF"/>
    <property type="match status" value="1"/>
</dbReference>
<dbReference type="Pfam" id="PF00069">
    <property type="entry name" value="Pkinase"/>
    <property type="match status" value="1"/>
</dbReference>
<dbReference type="Gene3D" id="1.10.510.10">
    <property type="entry name" value="Transferase(Phosphotransferase) domain 1"/>
    <property type="match status" value="1"/>
</dbReference>
<keyword evidence="9" id="KW-1185">Reference proteome</keyword>
<dbReference type="Pfam" id="PF02518">
    <property type="entry name" value="HATPase_c"/>
    <property type="match status" value="1"/>
</dbReference>
<dbReference type="SUPFAM" id="SSF56112">
    <property type="entry name" value="Protein kinase-like (PK-like)"/>
    <property type="match status" value="1"/>
</dbReference>
<dbReference type="Proteomes" id="UP001050975">
    <property type="component" value="Unassembled WGS sequence"/>
</dbReference>
<dbReference type="InterPro" id="IPR053159">
    <property type="entry name" value="Hybrid_Histidine_Kinase"/>
</dbReference>
<evidence type="ECO:0000313" key="9">
    <source>
        <dbReference type="Proteomes" id="UP001050975"/>
    </source>
</evidence>
<evidence type="ECO:0000256" key="2">
    <source>
        <dbReference type="ARBA" id="ARBA00012438"/>
    </source>
</evidence>
<evidence type="ECO:0000256" key="3">
    <source>
        <dbReference type="ARBA" id="ARBA00022553"/>
    </source>
</evidence>
<dbReference type="InterPro" id="IPR041664">
    <property type="entry name" value="AAA_16"/>
</dbReference>
<dbReference type="PROSITE" id="PS50011">
    <property type="entry name" value="PROTEIN_KINASE_DOM"/>
    <property type="match status" value="1"/>
</dbReference>
<protein>
    <recommendedName>
        <fullName evidence="2">histidine kinase</fullName>
        <ecNumber evidence="2">2.7.13.3</ecNumber>
    </recommendedName>
</protein>
<dbReference type="RefSeq" id="WP_226581367.1">
    <property type="nucleotide sequence ID" value="NZ_BLAY01000043.1"/>
</dbReference>
<dbReference type="PANTHER" id="PTHR43642">
    <property type="entry name" value="HYBRID SIGNAL TRANSDUCTION HISTIDINE KINASE G"/>
    <property type="match status" value="1"/>
</dbReference>
<accession>A0AAV3X918</accession>
<dbReference type="InterPro" id="IPR027417">
    <property type="entry name" value="P-loop_NTPase"/>
</dbReference>
<dbReference type="InterPro" id="IPR003594">
    <property type="entry name" value="HATPase_dom"/>
</dbReference>
<feature type="domain" description="Protein kinase" evidence="6">
    <location>
        <begin position="11"/>
        <end position="278"/>
    </location>
</feature>
<dbReference type="InterPro" id="IPR008271">
    <property type="entry name" value="Ser/Thr_kinase_AS"/>
</dbReference>
<comment type="caution">
    <text evidence="8">The sequence shown here is derived from an EMBL/GenBank/DDBJ whole genome shotgun (WGS) entry which is preliminary data.</text>
</comment>
<dbReference type="SUPFAM" id="SSF52540">
    <property type="entry name" value="P-loop containing nucleoside triphosphate hydrolases"/>
    <property type="match status" value="1"/>
</dbReference>
<comment type="catalytic activity">
    <reaction evidence="1">
        <text>ATP + protein L-histidine = ADP + protein N-phospho-L-histidine.</text>
        <dbReference type="EC" id="2.7.13.3"/>
    </reaction>
</comment>
<dbReference type="PRINTS" id="PR00344">
    <property type="entry name" value="BCTRLSENSOR"/>
</dbReference>
<evidence type="ECO:0000256" key="1">
    <source>
        <dbReference type="ARBA" id="ARBA00000085"/>
    </source>
</evidence>
<dbReference type="InterPro" id="IPR003661">
    <property type="entry name" value="HisK_dim/P_dom"/>
</dbReference>
<dbReference type="Gene3D" id="3.30.200.20">
    <property type="entry name" value="Phosphorylase Kinase, domain 1"/>
    <property type="match status" value="1"/>
</dbReference>
<dbReference type="CDD" id="cd00082">
    <property type="entry name" value="HisKA"/>
    <property type="match status" value="1"/>
</dbReference>